<evidence type="ECO:0000313" key="10">
    <source>
        <dbReference type="Proteomes" id="UP001153069"/>
    </source>
</evidence>
<keyword evidence="2 7" id="KW-0349">Heme</keyword>
<keyword evidence="6 8" id="KW-0503">Monooxygenase</keyword>
<dbReference type="AlphaFoldDB" id="A0A9N8HG19"/>
<evidence type="ECO:0000313" key="9">
    <source>
        <dbReference type="EMBL" id="CAB9511467.1"/>
    </source>
</evidence>
<dbReference type="Pfam" id="PF00067">
    <property type="entry name" value="p450"/>
    <property type="match status" value="1"/>
</dbReference>
<dbReference type="Proteomes" id="UP001153069">
    <property type="component" value="Unassembled WGS sequence"/>
</dbReference>
<dbReference type="InterPro" id="IPR001128">
    <property type="entry name" value="Cyt_P450"/>
</dbReference>
<evidence type="ECO:0000256" key="3">
    <source>
        <dbReference type="ARBA" id="ARBA00022723"/>
    </source>
</evidence>
<feature type="binding site" description="axial binding residue" evidence="7">
    <location>
        <position position="492"/>
    </location>
    <ligand>
        <name>heme</name>
        <dbReference type="ChEBI" id="CHEBI:30413"/>
    </ligand>
    <ligandPart>
        <name>Fe</name>
        <dbReference type="ChEBI" id="CHEBI:18248"/>
    </ligandPart>
</feature>
<dbReference type="InterPro" id="IPR036396">
    <property type="entry name" value="Cyt_P450_sf"/>
</dbReference>
<evidence type="ECO:0000256" key="1">
    <source>
        <dbReference type="ARBA" id="ARBA00010617"/>
    </source>
</evidence>
<dbReference type="PRINTS" id="PR00465">
    <property type="entry name" value="EP450IV"/>
</dbReference>
<dbReference type="EMBL" id="CAICTM010000485">
    <property type="protein sequence ID" value="CAB9511467.1"/>
    <property type="molecule type" value="Genomic_DNA"/>
</dbReference>
<dbReference type="GO" id="GO:0020037">
    <property type="term" value="F:heme binding"/>
    <property type="evidence" value="ECO:0007669"/>
    <property type="project" value="InterPro"/>
</dbReference>
<dbReference type="InterPro" id="IPR050196">
    <property type="entry name" value="Cytochrome_P450_Monoox"/>
</dbReference>
<keyword evidence="10" id="KW-1185">Reference proteome</keyword>
<dbReference type="PANTHER" id="PTHR24291:SF50">
    <property type="entry name" value="BIFUNCTIONAL ALBAFLAVENONE MONOOXYGENASE_TERPENE SYNTHASE"/>
    <property type="match status" value="1"/>
</dbReference>
<accession>A0A9N8HG19</accession>
<gene>
    <name evidence="9" type="ORF">SEMRO_486_G152660.1</name>
</gene>
<comment type="similarity">
    <text evidence="1 8">Belongs to the cytochrome P450 family.</text>
</comment>
<reference evidence="9" key="1">
    <citation type="submission" date="2020-06" db="EMBL/GenBank/DDBJ databases">
        <authorList>
            <consortium name="Plant Systems Biology data submission"/>
        </authorList>
    </citation>
    <scope>NUCLEOTIDE SEQUENCE</scope>
    <source>
        <strain evidence="9">D6</strain>
    </source>
</reference>
<sequence>MVWFWLGALPLCFVLFRLLRLIPRFMKWRSIQHIPGPKCGFWLGQTPAIRREPFMVPHKQWSEEVGPEARIVRYSQIMGLNSLLILDKEIMKEILTAPASKNDCRFKKPFTLFPNVIGYGLVTLEGEEWARHRRIIQPAFSVSFLKETLNISVPPKVQTFIRCWLDAGQGQEIDLASHLSALTLDIIGDAGFSYDTSGLKDVEAWSTAVQEAKQAGDKNDATSLQSPELTDPLITSFMAFFQPSPLRLFLFMTGTASLDPYINPKTVNLKSAISSTVEGIIQNAKNMNQQQETEDGVSSSSLPNTSSSKSLLRLLLKARDAEATSNSKNTLSDQELKDELKTFLLAGHETTSTWCYWALYAMAKHPDVQDKIFQDVIKNVKDPNNNDSNVTLEESENMEYLSAFLNEVLRMYPPVGMVVRRNCYEETIAGYKIPKDTNLVIPVHLLHRNPKYWPEPEIFKPERWLEGGDAGGGGMDSRNFTFLPFGAGGHNCIGYKFATYEAKMIVAQMVRALRVEIAPSQRDVEHTFTNIVTMKAKPGLKIVFKAR</sequence>
<evidence type="ECO:0000256" key="7">
    <source>
        <dbReference type="PIRSR" id="PIRSR602403-1"/>
    </source>
</evidence>
<dbReference type="GO" id="GO:0004497">
    <property type="term" value="F:monooxygenase activity"/>
    <property type="evidence" value="ECO:0007669"/>
    <property type="project" value="UniProtKB-KW"/>
</dbReference>
<evidence type="ECO:0000256" key="5">
    <source>
        <dbReference type="ARBA" id="ARBA00023004"/>
    </source>
</evidence>
<evidence type="ECO:0000256" key="8">
    <source>
        <dbReference type="RuleBase" id="RU000461"/>
    </source>
</evidence>
<dbReference type="Gene3D" id="1.10.630.10">
    <property type="entry name" value="Cytochrome P450"/>
    <property type="match status" value="1"/>
</dbReference>
<evidence type="ECO:0000256" key="2">
    <source>
        <dbReference type="ARBA" id="ARBA00022617"/>
    </source>
</evidence>
<dbReference type="PANTHER" id="PTHR24291">
    <property type="entry name" value="CYTOCHROME P450 FAMILY 4"/>
    <property type="match status" value="1"/>
</dbReference>
<keyword evidence="3 7" id="KW-0479">Metal-binding</keyword>
<evidence type="ECO:0000256" key="6">
    <source>
        <dbReference type="ARBA" id="ARBA00023033"/>
    </source>
</evidence>
<dbReference type="OrthoDB" id="45342at2759"/>
<keyword evidence="4 8" id="KW-0560">Oxidoreductase</keyword>
<dbReference type="SUPFAM" id="SSF48264">
    <property type="entry name" value="Cytochrome P450"/>
    <property type="match status" value="1"/>
</dbReference>
<dbReference type="GO" id="GO:0005506">
    <property type="term" value="F:iron ion binding"/>
    <property type="evidence" value="ECO:0007669"/>
    <property type="project" value="InterPro"/>
</dbReference>
<comment type="cofactor">
    <cofactor evidence="7">
        <name>heme</name>
        <dbReference type="ChEBI" id="CHEBI:30413"/>
    </cofactor>
</comment>
<proteinExistence type="inferred from homology"/>
<evidence type="ECO:0000256" key="4">
    <source>
        <dbReference type="ARBA" id="ARBA00023002"/>
    </source>
</evidence>
<comment type="caution">
    <text evidence="9">The sequence shown here is derived from an EMBL/GenBank/DDBJ whole genome shotgun (WGS) entry which is preliminary data.</text>
</comment>
<dbReference type="GO" id="GO:0016705">
    <property type="term" value="F:oxidoreductase activity, acting on paired donors, with incorporation or reduction of molecular oxygen"/>
    <property type="evidence" value="ECO:0007669"/>
    <property type="project" value="InterPro"/>
</dbReference>
<organism evidence="9 10">
    <name type="scientific">Seminavis robusta</name>
    <dbReference type="NCBI Taxonomy" id="568900"/>
    <lineage>
        <taxon>Eukaryota</taxon>
        <taxon>Sar</taxon>
        <taxon>Stramenopiles</taxon>
        <taxon>Ochrophyta</taxon>
        <taxon>Bacillariophyta</taxon>
        <taxon>Bacillariophyceae</taxon>
        <taxon>Bacillariophycidae</taxon>
        <taxon>Naviculales</taxon>
        <taxon>Naviculaceae</taxon>
        <taxon>Seminavis</taxon>
    </lineage>
</organism>
<dbReference type="InterPro" id="IPR002403">
    <property type="entry name" value="Cyt_P450_E_grp-IV"/>
</dbReference>
<keyword evidence="5 7" id="KW-0408">Iron</keyword>
<dbReference type="InterPro" id="IPR017972">
    <property type="entry name" value="Cyt_P450_CS"/>
</dbReference>
<dbReference type="PROSITE" id="PS00086">
    <property type="entry name" value="CYTOCHROME_P450"/>
    <property type="match status" value="1"/>
</dbReference>
<protein>
    <submittedName>
        <fullName evidence="9">Methylcoclaurine 3'-hydroxylase isozyme 1</fullName>
    </submittedName>
</protein>
<name>A0A9N8HG19_9STRA</name>
<dbReference type="PRINTS" id="PR00385">
    <property type="entry name" value="P450"/>
</dbReference>